<evidence type="ECO:0000259" key="5">
    <source>
        <dbReference type="PROSITE" id="PS51063"/>
    </source>
</evidence>
<dbReference type="PROSITE" id="PS51063">
    <property type="entry name" value="HTH_CRP_2"/>
    <property type="match status" value="1"/>
</dbReference>
<dbReference type="InterPro" id="IPR018490">
    <property type="entry name" value="cNMP-bd_dom_sf"/>
</dbReference>
<dbReference type="InterPro" id="IPR036390">
    <property type="entry name" value="WH_DNA-bd_sf"/>
</dbReference>
<sequence length="229" mass="26066">MKRSVPDWLYKHLLFAELEESQLTRVIAAALPVRLEAGEELFTHGQCASRFYILETGTIQLYRLSAAGEEKVIELIQPHQSFAEAVMFMEGHLYPVSARAIVPSELWGFDIKTFRSVLETSPEVCFRLLGRMSQRLHQLLQEIDELTLQNATMRVVQYLLRSAPDRNCTSYSIQWETPKQVLASRLSVRPETFSRILQQLVQAGAIEVHGKVVDVLDAARLRHCVGQSD</sequence>
<dbReference type="RefSeq" id="WP_119629294.1">
    <property type="nucleotide sequence ID" value="NZ_AP017928.1"/>
</dbReference>
<dbReference type="InterPro" id="IPR000595">
    <property type="entry name" value="cNMP-bd_dom"/>
</dbReference>
<dbReference type="EMBL" id="AP017928">
    <property type="protein sequence ID" value="BBA33728.1"/>
    <property type="molecule type" value="Genomic_DNA"/>
</dbReference>
<proteinExistence type="predicted"/>
<dbReference type="PANTHER" id="PTHR24567">
    <property type="entry name" value="CRP FAMILY TRANSCRIPTIONAL REGULATORY PROTEIN"/>
    <property type="match status" value="1"/>
</dbReference>
<dbReference type="GO" id="GO:0003677">
    <property type="term" value="F:DNA binding"/>
    <property type="evidence" value="ECO:0007669"/>
    <property type="project" value="UniProtKB-KW"/>
</dbReference>
<name>A0A250KQ46_9GAMM</name>
<dbReference type="SUPFAM" id="SSF46785">
    <property type="entry name" value="Winged helix' DNA-binding domain"/>
    <property type="match status" value="1"/>
</dbReference>
<dbReference type="Gene3D" id="1.10.10.10">
    <property type="entry name" value="Winged helix-like DNA-binding domain superfamily/Winged helix DNA-binding domain"/>
    <property type="match status" value="1"/>
</dbReference>
<protein>
    <submittedName>
        <fullName evidence="6">Fnr-like transcriptional activator</fullName>
    </submittedName>
</protein>
<organism evidence="6 7">
    <name type="scientific">Methylocaldum marinum</name>
    <dbReference type="NCBI Taxonomy" id="1432792"/>
    <lineage>
        <taxon>Bacteria</taxon>
        <taxon>Pseudomonadati</taxon>
        <taxon>Pseudomonadota</taxon>
        <taxon>Gammaproteobacteria</taxon>
        <taxon>Methylococcales</taxon>
        <taxon>Methylococcaceae</taxon>
        <taxon>Methylocaldum</taxon>
    </lineage>
</organism>
<evidence type="ECO:0000313" key="7">
    <source>
        <dbReference type="Proteomes" id="UP000266313"/>
    </source>
</evidence>
<accession>A0A250KQ46</accession>
<gene>
    <name evidence="6" type="ORF">sS8_1771</name>
</gene>
<dbReference type="SMART" id="SM00419">
    <property type="entry name" value="HTH_CRP"/>
    <property type="match status" value="1"/>
</dbReference>
<feature type="domain" description="Cyclic nucleotide-binding" evidence="4">
    <location>
        <begin position="14"/>
        <end position="135"/>
    </location>
</feature>
<dbReference type="Pfam" id="PF00027">
    <property type="entry name" value="cNMP_binding"/>
    <property type="match status" value="1"/>
</dbReference>
<dbReference type="PANTHER" id="PTHR24567:SF68">
    <property type="entry name" value="DNA-BINDING TRANSCRIPTIONAL DUAL REGULATOR CRP"/>
    <property type="match status" value="1"/>
</dbReference>
<dbReference type="Proteomes" id="UP000266313">
    <property type="component" value="Chromosome"/>
</dbReference>
<keyword evidence="7" id="KW-1185">Reference proteome</keyword>
<dbReference type="OrthoDB" id="9777588at2"/>
<dbReference type="InterPro" id="IPR050397">
    <property type="entry name" value="Env_Response_Regulators"/>
</dbReference>
<keyword evidence="2" id="KW-0238">DNA-binding</keyword>
<dbReference type="KEGG" id="mmai:sS8_1771"/>
<dbReference type="SUPFAM" id="SSF51206">
    <property type="entry name" value="cAMP-binding domain-like"/>
    <property type="match status" value="1"/>
</dbReference>
<dbReference type="InterPro" id="IPR014710">
    <property type="entry name" value="RmlC-like_jellyroll"/>
</dbReference>
<dbReference type="InterPro" id="IPR036388">
    <property type="entry name" value="WH-like_DNA-bd_sf"/>
</dbReference>
<dbReference type="Pfam" id="PF13545">
    <property type="entry name" value="HTH_Crp_2"/>
    <property type="match status" value="1"/>
</dbReference>
<feature type="domain" description="HTH crp-type" evidence="5">
    <location>
        <begin position="149"/>
        <end position="219"/>
    </location>
</feature>
<evidence type="ECO:0000313" key="6">
    <source>
        <dbReference type="EMBL" id="BBA33728.1"/>
    </source>
</evidence>
<dbReference type="PROSITE" id="PS50042">
    <property type="entry name" value="CNMP_BINDING_3"/>
    <property type="match status" value="1"/>
</dbReference>
<evidence type="ECO:0000256" key="2">
    <source>
        <dbReference type="ARBA" id="ARBA00023125"/>
    </source>
</evidence>
<keyword evidence="3" id="KW-0804">Transcription</keyword>
<dbReference type="GO" id="GO:0003700">
    <property type="term" value="F:DNA-binding transcription factor activity"/>
    <property type="evidence" value="ECO:0007669"/>
    <property type="project" value="TreeGrafter"/>
</dbReference>
<dbReference type="InterPro" id="IPR012318">
    <property type="entry name" value="HTH_CRP"/>
</dbReference>
<dbReference type="SMART" id="SM00100">
    <property type="entry name" value="cNMP"/>
    <property type="match status" value="1"/>
</dbReference>
<dbReference type="AlphaFoldDB" id="A0A250KQ46"/>
<dbReference type="CDD" id="cd00038">
    <property type="entry name" value="CAP_ED"/>
    <property type="match status" value="1"/>
</dbReference>
<keyword evidence="1" id="KW-0805">Transcription regulation</keyword>
<reference evidence="6 7" key="1">
    <citation type="submission" date="2016-12" db="EMBL/GenBank/DDBJ databases">
        <title>Genome sequencing of Methylocaldum marinum.</title>
        <authorList>
            <person name="Takeuchi M."/>
            <person name="Kamagata Y."/>
            <person name="Hiraoka S."/>
            <person name="Oshima K."/>
            <person name="Hattori M."/>
            <person name="Iwasaki W."/>
        </authorList>
    </citation>
    <scope>NUCLEOTIDE SEQUENCE [LARGE SCALE GENOMIC DNA]</scope>
    <source>
        <strain evidence="6 7">S8</strain>
    </source>
</reference>
<dbReference type="GO" id="GO:0005829">
    <property type="term" value="C:cytosol"/>
    <property type="evidence" value="ECO:0007669"/>
    <property type="project" value="TreeGrafter"/>
</dbReference>
<evidence type="ECO:0000256" key="1">
    <source>
        <dbReference type="ARBA" id="ARBA00023015"/>
    </source>
</evidence>
<dbReference type="Gene3D" id="2.60.120.10">
    <property type="entry name" value="Jelly Rolls"/>
    <property type="match status" value="1"/>
</dbReference>
<evidence type="ECO:0000259" key="4">
    <source>
        <dbReference type="PROSITE" id="PS50042"/>
    </source>
</evidence>
<evidence type="ECO:0000256" key="3">
    <source>
        <dbReference type="ARBA" id="ARBA00023163"/>
    </source>
</evidence>